<dbReference type="CDD" id="cd13777">
    <property type="entry name" value="Aar2_N"/>
    <property type="match status" value="1"/>
</dbReference>
<feature type="signal peptide" evidence="3">
    <location>
        <begin position="1"/>
        <end position="22"/>
    </location>
</feature>
<keyword evidence="7" id="KW-1185">Reference proteome</keyword>
<dbReference type="PANTHER" id="PTHR12689:SF4">
    <property type="entry name" value="PROTEIN AAR2 HOMOLOG"/>
    <property type="match status" value="1"/>
</dbReference>
<feature type="domain" description="AAR2 C-terminal" evidence="4">
    <location>
        <begin position="186"/>
        <end position="327"/>
    </location>
</feature>
<dbReference type="KEGG" id="ccac:CcaHIS019_0406950"/>
<accession>A0AA48QW00</accession>
<evidence type="ECO:0000259" key="4">
    <source>
        <dbReference type="Pfam" id="PF05282"/>
    </source>
</evidence>
<reference evidence="6" key="1">
    <citation type="journal article" date="2023" name="BMC Genomics">
        <title>Chromosome-level genome assemblies of Cutaneotrichosporon spp. (Trichosporonales, Basidiomycota) reveal imbalanced evolution between nucleotide sequences and chromosome synteny.</title>
        <authorList>
            <person name="Kobayashi Y."/>
            <person name="Kayamori A."/>
            <person name="Aoki K."/>
            <person name="Shiwa Y."/>
            <person name="Matsutani M."/>
            <person name="Fujita N."/>
            <person name="Sugita T."/>
            <person name="Iwasaki W."/>
            <person name="Tanaka N."/>
            <person name="Takashima M."/>
        </authorList>
    </citation>
    <scope>NUCLEOTIDE SEQUENCE</scope>
    <source>
        <strain evidence="6">HIS019</strain>
    </source>
</reference>
<feature type="chain" id="PRO_5041465810" description="AAR2-domain-containing protein" evidence="3">
    <location>
        <begin position="23"/>
        <end position="383"/>
    </location>
</feature>
<feature type="region of interest" description="Disordered" evidence="2">
    <location>
        <begin position="359"/>
        <end position="383"/>
    </location>
</feature>
<dbReference type="Pfam" id="PF05282">
    <property type="entry name" value="AAR2"/>
    <property type="match status" value="1"/>
</dbReference>
<keyword evidence="3" id="KW-0732">Signal</keyword>
<name>A0AA48QW00_9TREE</name>
<comment type="similarity">
    <text evidence="1">Belongs to the AAR2 family.</text>
</comment>
<dbReference type="CDD" id="cd13778">
    <property type="entry name" value="Aar2_C"/>
    <property type="match status" value="1"/>
</dbReference>
<dbReference type="InterPro" id="IPR038516">
    <property type="entry name" value="AAR2_N_sf"/>
</dbReference>
<evidence type="ECO:0000256" key="1">
    <source>
        <dbReference type="ARBA" id="ARBA00006281"/>
    </source>
</evidence>
<dbReference type="Proteomes" id="UP001233271">
    <property type="component" value="Chromosome 4"/>
</dbReference>
<dbReference type="Pfam" id="PF20981">
    <property type="entry name" value="AAR2_1st"/>
    <property type="match status" value="1"/>
</dbReference>
<dbReference type="InterPro" id="IPR038514">
    <property type="entry name" value="AAR2_C_sf"/>
</dbReference>
<feature type="compositionally biased region" description="Acidic residues" evidence="2">
    <location>
        <begin position="365"/>
        <end position="376"/>
    </location>
</feature>
<dbReference type="EMBL" id="AP028215">
    <property type="protein sequence ID" value="BEI91875.1"/>
    <property type="molecule type" value="Genomic_DNA"/>
</dbReference>
<proteinExistence type="inferred from homology"/>
<dbReference type="AlphaFoldDB" id="A0AA48QW00"/>
<evidence type="ECO:0000256" key="2">
    <source>
        <dbReference type="SAM" id="MobiDB-lite"/>
    </source>
</evidence>
<dbReference type="Gene3D" id="1.25.40.550">
    <property type="entry name" value="Aar2, C-terminal domain-like"/>
    <property type="match status" value="1"/>
</dbReference>
<dbReference type="GeneID" id="85495745"/>
<evidence type="ECO:0008006" key="8">
    <source>
        <dbReference type="Google" id="ProtNLM"/>
    </source>
</evidence>
<evidence type="ECO:0000313" key="6">
    <source>
        <dbReference type="EMBL" id="BEI91875.1"/>
    </source>
</evidence>
<gene>
    <name evidence="6" type="ORF">CcaverHIS019_0406950</name>
</gene>
<organism evidence="6 7">
    <name type="scientific">Cutaneotrichosporon cavernicola</name>
    <dbReference type="NCBI Taxonomy" id="279322"/>
    <lineage>
        <taxon>Eukaryota</taxon>
        <taxon>Fungi</taxon>
        <taxon>Dikarya</taxon>
        <taxon>Basidiomycota</taxon>
        <taxon>Agaricomycotina</taxon>
        <taxon>Tremellomycetes</taxon>
        <taxon>Trichosporonales</taxon>
        <taxon>Trichosporonaceae</taxon>
        <taxon>Cutaneotrichosporon</taxon>
    </lineage>
</organism>
<dbReference type="RefSeq" id="XP_060457140.1">
    <property type="nucleotide sequence ID" value="XM_060600558.1"/>
</dbReference>
<dbReference type="InterPro" id="IPR007946">
    <property type="entry name" value="AAR2"/>
</dbReference>
<sequence>MSLTQGQARALWLAGGFAVLTGLPPGSEVGLDGTLHAIASFAGYKFVPPGVHALVWSREGASLPLRTAVIKQWAPRERVALTLEGEGVVMRSVDEAELRALDPQLAPYPFADLESWKKLSAPISKTVLEAALPGIIDSLTPVQGEADEMDEVLRKRAEQKEAGESGNKVALLDKSVDVPRIRLPVFDLKRSWPPGATGDGVTRWSRDKSDLWARTCSTHGGPAELLGYTALAFILVTQVWNAPALAAYRRLIALHCRAHAALAEPELFPDAFPSPEKEKGRETALAFVDLLTAQISSLPDQAFAVEVPDLDVFYLDEIEVLRRGLGAALAVRGWWGLAGKAQASWTRLQAVGRVRGWEIGPLPQGDEEEDEEEGEDAPVVVEM</sequence>
<feature type="domain" description="AAR2 N-terminal" evidence="5">
    <location>
        <begin position="15"/>
        <end position="133"/>
    </location>
</feature>
<dbReference type="Gene3D" id="2.60.34.20">
    <property type="match status" value="1"/>
</dbReference>
<dbReference type="InterPro" id="IPR033647">
    <property type="entry name" value="Aar2_N"/>
</dbReference>
<dbReference type="PANTHER" id="PTHR12689">
    <property type="entry name" value="A1 CISTRON SPLICING FACTOR AAR2-RELATED"/>
    <property type="match status" value="1"/>
</dbReference>
<evidence type="ECO:0000313" key="7">
    <source>
        <dbReference type="Proteomes" id="UP001233271"/>
    </source>
</evidence>
<dbReference type="GO" id="GO:0000244">
    <property type="term" value="P:spliceosomal tri-snRNP complex assembly"/>
    <property type="evidence" value="ECO:0007669"/>
    <property type="project" value="TreeGrafter"/>
</dbReference>
<dbReference type="InterPro" id="IPR033648">
    <property type="entry name" value="AAR2_C"/>
</dbReference>
<protein>
    <recommendedName>
        <fullName evidence="8">AAR2-domain-containing protein</fullName>
    </recommendedName>
</protein>
<evidence type="ECO:0000259" key="5">
    <source>
        <dbReference type="Pfam" id="PF20981"/>
    </source>
</evidence>
<evidence type="ECO:0000256" key="3">
    <source>
        <dbReference type="SAM" id="SignalP"/>
    </source>
</evidence>